<accession>A0A2A5QPD0</accession>
<protein>
    <submittedName>
        <fullName evidence="2">DUF2808 domain-containing protein</fullName>
    </submittedName>
</protein>
<evidence type="ECO:0000256" key="1">
    <source>
        <dbReference type="SAM" id="MobiDB-lite"/>
    </source>
</evidence>
<dbReference type="Proteomes" id="UP000219689">
    <property type="component" value="Unassembled WGS sequence"/>
</dbReference>
<gene>
    <name evidence="2" type="ORF">CP557_21910</name>
</gene>
<organism evidence="2 3">
    <name type="scientific">Natrinema ejinorense</name>
    <dbReference type="NCBI Taxonomy" id="373386"/>
    <lineage>
        <taxon>Archaea</taxon>
        <taxon>Methanobacteriati</taxon>
        <taxon>Methanobacteriota</taxon>
        <taxon>Stenosarchaea group</taxon>
        <taxon>Halobacteria</taxon>
        <taxon>Halobacteriales</taxon>
        <taxon>Natrialbaceae</taxon>
        <taxon>Natrinema</taxon>
    </lineage>
</organism>
<feature type="compositionally biased region" description="Low complexity" evidence="1">
    <location>
        <begin position="39"/>
        <end position="52"/>
    </location>
</feature>
<dbReference type="AlphaFoldDB" id="A0A2A5QPD0"/>
<evidence type="ECO:0000313" key="3">
    <source>
        <dbReference type="Proteomes" id="UP000219689"/>
    </source>
</evidence>
<dbReference type="RefSeq" id="WP_097382154.1">
    <property type="nucleotide sequence ID" value="NZ_NXNI01000003.1"/>
</dbReference>
<comment type="caution">
    <text evidence="2">The sequence shown here is derived from an EMBL/GenBank/DDBJ whole genome shotgun (WGS) entry which is preliminary data.</text>
</comment>
<sequence length="476" mass="49534">MTPQLKRVATLFLTLALVTSVFAGAFAGSAAAITAPTVTATDDGTGATTDHTISTDYDNTDSPSLKEITLNYQAGNLSGLTASDATVSVAGTSQTVSAVSVSGETTVTVTLDSTVTLSDTETIEVTLSGVENPHNAGSYDVGVDLIDGTGTSFDSAPGTDALTIVVGDTPSVTATSDLSEGTNVTGYNGSADMAETIEVEAYTDNLEADIMTADGSRTLTTVNDVTAVSAADSGTSTPGTYQLEVNHSELRTLEMGVNEMTDLQVAVENLDAGAPANDFNATLENTDEVSQLHIAADDTRAEIEDNSISVFNRTLWDRTDAEIDDTRDVTGNTSTIYVSAENETFSDEVDAAIPDSAEAGDRLGLMMSSSVDEGLVYVFYDEPGDDVTGSEVDPVDDTYIVLNDNEPHMINLADGTTQDGGTLDVSLVANDAPSPGDLRDDLDYGWVDSFAVFQYSIPFVGAGLILIGSRRRLGGA</sequence>
<evidence type="ECO:0000313" key="2">
    <source>
        <dbReference type="EMBL" id="PCR88687.1"/>
    </source>
</evidence>
<name>A0A2A5QPD0_9EURY</name>
<feature type="region of interest" description="Disordered" evidence="1">
    <location>
        <begin position="39"/>
        <end position="60"/>
    </location>
</feature>
<keyword evidence="3" id="KW-1185">Reference proteome</keyword>
<reference evidence="2 3" key="1">
    <citation type="submission" date="2017-09" db="EMBL/GenBank/DDBJ databases">
        <title>Genome sequences of Natrinema ejinorence JCM 13890T.</title>
        <authorList>
            <person name="Roh S.W."/>
            <person name="Kim Y.B."/>
            <person name="Kim J.Y."/>
        </authorList>
    </citation>
    <scope>NUCLEOTIDE SEQUENCE [LARGE SCALE GENOMIC DNA]</scope>
    <source>
        <strain evidence="2 3">JCM 13890</strain>
    </source>
</reference>
<dbReference type="OrthoDB" id="379369at2157"/>
<dbReference type="EMBL" id="NXNI01000003">
    <property type="protein sequence ID" value="PCR88687.1"/>
    <property type="molecule type" value="Genomic_DNA"/>
</dbReference>
<proteinExistence type="predicted"/>